<dbReference type="Gene3D" id="3.40.50.1700">
    <property type="entry name" value="Glycoside hydrolase family 3 C-terminal domain"/>
    <property type="match status" value="1"/>
</dbReference>
<keyword evidence="9 10" id="KW-0624">Polysaccharide degradation</keyword>
<dbReference type="InterPro" id="IPR013783">
    <property type="entry name" value="Ig-like_fold"/>
</dbReference>
<evidence type="ECO:0000313" key="14">
    <source>
        <dbReference type="Proteomes" id="UP000044602"/>
    </source>
</evidence>
<accession>A0A0G4MEI7</accession>
<dbReference type="PANTHER" id="PTHR42715">
    <property type="entry name" value="BETA-GLUCOSIDASE"/>
    <property type="match status" value="1"/>
</dbReference>
<evidence type="ECO:0000256" key="11">
    <source>
        <dbReference type="SAM" id="SignalP"/>
    </source>
</evidence>
<dbReference type="STRING" id="100787.A0A0G4MEI7"/>
<dbReference type="FunFam" id="3.20.20.300:FF:000002">
    <property type="entry name" value="Probable beta-glucosidase"/>
    <property type="match status" value="1"/>
</dbReference>
<keyword evidence="8 10" id="KW-0326">Glycosidase</keyword>
<dbReference type="InterPro" id="IPR002772">
    <property type="entry name" value="Glyco_hydro_3_C"/>
</dbReference>
<dbReference type="InterPro" id="IPR017853">
    <property type="entry name" value="GH"/>
</dbReference>
<comment type="pathway">
    <text evidence="2 10">Glycan metabolism; cellulose degradation.</text>
</comment>
<evidence type="ECO:0000256" key="5">
    <source>
        <dbReference type="ARBA" id="ARBA00023001"/>
    </source>
</evidence>
<dbReference type="InterPro" id="IPR050288">
    <property type="entry name" value="Cellulose_deg_GH3"/>
</dbReference>
<keyword evidence="7 10" id="KW-0119">Carbohydrate metabolism</keyword>
<dbReference type="SMART" id="SM01217">
    <property type="entry name" value="Fn3_like"/>
    <property type="match status" value="1"/>
</dbReference>
<protein>
    <recommendedName>
        <fullName evidence="10">beta-glucosidase</fullName>
        <ecNumber evidence="10">3.2.1.21</ecNumber>
    </recommendedName>
</protein>
<comment type="similarity">
    <text evidence="3 10">Belongs to the glycosyl hydrolase 3 family.</text>
</comment>
<dbReference type="InterPro" id="IPR001764">
    <property type="entry name" value="Glyco_hydro_3_N"/>
</dbReference>
<dbReference type="Pfam" id="PF14310">
    <property type="entry name" value="Fn3-like"/>
    <property type="match status" value="1"/>
</dbReference>
<feature type="signal peptide" evidence="11">
    <location>
        <begin position="1"/>
        <end position="20"/>
    </location>
</feature>
<dbReference type="Pfam" id="PF01915">
    <property type="entry name" value="Glyco_hydro_3_C"/>
    <property type="match status" value="1"/>
</dbReference>
<dbReference type="PROSITE" id="PS00775">
    <property type="entry name" value="GLYCOSYL_HYDROL_F3"/>
    <property type="match status" value="1"/>
</dbReference>
<dbReference type="Pfam" id="PF00933">
    <property type="entry name" value="Glyco_hydro_3"/>
    <property type="match status" value="1"/>
</dbReference>
<evidence type="ECO:0000259" key="12">
    <source>
        <dbReference type="SMART" id="SM01217"/>
    </source>
</evidence>
<keyword evidence="6" id="KW-0325">Glycoprotein</keyword>
<dbReference type="SUPFAM" id="SSF52279">
    <property type="entry name" value="Beta-D-glucan exohydrolase, C-terminal domain"/>
    <property type="match status" value="1"/>
</dbReference>
<dbReference type="PANTHER" id="PTHR42715:SF2">
    <property type="entry name" value="BETA-GLUCOSIDASE F-RELATED"/>
    <property type="match status" value="1"/>
</dbReference>
<dbReference type="InterPro" id="IPR036962">
    <property type="entry name" value="Glyco_hydro_3_N_sf"/>
</dbReference>
<dbReference type="AlphaFoldDB" id="A0A0G4MEI7"/>
<keyword evidence="11" id="KW-0732">Signal</keyword>
<evidence type="ECO:0000256" key="4">
    <source>
        <dbReference type="ARBA" id="ARBA00022801"/>
    </source>
</evidence>
<feature type="domain" description="Fibronectin type III-like" evidence="12">
    <location>
        <begin position="788"/>
        <end position="861"/>
    </location>
</feature>
<gene>
    <name evidence="13" type="ORF">BN1708_005852</name>
</gene>
<evidence type="ECO:0000256" key="3">
    <source>
        <dbReference type="ARBA" id="ARBA00005336"/>
    </source>
</evidence>
<dbReference type="EC" id="3.2.1.21" evidence="10"/>
<dbReference type="GO" id="GO:0008422">
    <property type="term" value="F:beta-glucosidase activity"/>
    <property type="evidence" value="ECO:0007669"/>
    <property type="project" value="UniProtKB-EC"/>
</dbReference>
<dbReference type="PRINTS" id="PR00133">
    <property type="entry name" value="GLHYDRLASE3"/>
</dbReference>
<evidence type="ECO:0000256" key="2">
    <source>
        <dbReference type="ARBA" id="ARBA00004987"/>
    </source>
</evidence>
<reference evidence="13 14" key="1">
    <citation type="submission" date="2015-05" db="EMBL/GenBank/DDBJ databases">
        <authorList>
            <person name="Wang D.B."/>
            <person name="Wang M."/>
        </authorList>
    </citation>
    <scope>NUCLEOTIDE SEQUENCE [LARGE SCALE GENOMIC DNA]</scope>
    <source>
        <strain evidence="13">VL1</strain>
    </source>
</reference>
<evidence type="ECO:0000256" key="1">
    <source>
        <dbReference type="ARBA" id="ARBA00000448"/>
    </source>
</evidence>
<comment type="catalytic activity">
    <reaction evidence="1 10">
        <text>Hydrolysis of terminal, non-reducing beta-D-glucosyl residues with release of beta-D-glucose.</text>
        <dbReference type="EC" id="3.2.1.21"/>
    </reaction>
</comment>
<evidence type="ECO:0000256" key="9">
    <source>
        <dbReference type="ARBA" id="ARBA00023326"/>
    </source>
</evidence>
<dbReference type="InterPro" id="IPR026891">
    <property type="entry name" value="Fn3-like"/>
</dbReference>
<keyword evidence="14" id="KW-1185">Reference proteome</keyword>
<evidence type="ECO:0000256" key="10">
    <source>
        <dbReference type="RuleBase" id="RU361161"/>
    </source>
</evidence>
<dbReference type="UniPathway" id="UPA00696"/>
<sequence>MAPSPLNLLLLGAVLSQSTASVISPRQRVPDGFVAKSVYPTPHGGWDRDWVDSYERAKAIVDQMTLAEKTNITSGSGWWMEKTANQRPGRCVGNTGSAPRVGFPQLCLGDGATGVNQVDNVTAFPPGITTGATWDKDLIYRRAVALGKEFRGKGVNVWLGPSVGPLGRKPKGGRNWEGFGSDPVLQAKAGALSIKGVQEQGVIATIKHLIGNEQEMYRMYNPLQQGLSANIDDRTLHEIYLWPFAEGIRAGSGAVMTAYNAVNGSASVHNSQMINGVLKNELGFQGFVMSDWFSQMSGVDAAIAGLDMAMPGDTQVPLFGYSYWMYDLTRSVLNGSVPMDRLNDMTTRIVATWIKFGQDKGFPKVNFHLLSNDAVGDLYQAAWPFSPRGVINEFVQVQADHNLVAREVAQDAITLLKNNGSLLPIATSRSIKVFGTAAQTNPDGPNACDFRSCNKGVLGMGWGSGVVDYMYIDDPIGALRKRAGNVEYFATDNFPRVPTPNANDVAIVFITSDSGENSFTVEGNNGDRNSAGLRAWHNGDRLVKDVAAAYGNVIVVVQTVGPILVEEWIDLPSVKSVLFQHLPGQEAGESLTNVLFGNVSPSGHLPYSITRREEDLPESVTKLTGGSTGQPQDTFSEGLYIDYRYLNKNGIKPRFPFGHGLSYTSFNFTNPSISAVTQLSRTPPAPPSRAPVLNFNQAIHPWQQGVVPAGFSRIFRYLYSWCTEGEAKQAVRDREDGKKYPYPPGYTTVQPSAVPASGASGGNPRLFDVAFRVSVTVRNTGATHTGRASVQAYVQFPDGGPETPIVQLRDFEKTSRLAPGGSQVVTLALTRKDLSIWDVVSQNWIVPSPGGRYKIWIGDASDRLFTACYTDTGRCESGLQSPV</sequence>
<evidence type="ECO:0000256" key="8">
    <source>
        <dbReference type="ARBA" id="ARBA00023295"/>
    </source>
</evidence>
<keyword evidence="4 10" id="KW-0378">Hydrolase</keyword>
<keyword evidence="5" id="KW-0136">Cellulose degradation</keyword>
<evidence type="ECO:0000256" key="7">
    <source>
        <dbReference type="ARBA" id="ARBA00023277"/>
    </source>
</evidence>
<evidence type="ECO:0000256" key="6">
    <source>
        <dbReference type="ARBA" id="ARBA00023180"/>
    </source>
</evidence>
<evidence type="ECO:0000313" key="13">
    <source>
        <dbReference type="EMBL" id="CRK32606.1"/>
    </source>
</evidence>
<dbReference type="InterPro" id="IPR019800">
    <property type="entry name" value="Glyco_hydro_3_AS"/>
</dbReference>
<dbReference type="InterPro" id="IPR036881">
    <property type="entry name" value="Glyco_hydro_3_C_sf"/>
</dbReference>
<proteinExistence type="inferred from homology"/>
<dbReference type="GO" id="GO:0030245">
    <property type="term" value="P:cellulose catabolic process"/>
    <property type="evidence" value="ECO:0007669"/>
    <property type="project" value="UniProtKB-UniPathway"/>
</dbReference>
<dbReference type="EMBL" id="CVQH01022194">
    <property type="protein sequence ID" value="CRK32606.1"/>
    <property type="molecule type" value="Genomic_DNA"/>
</dbReference>
<dbReference type="Gene3D" id="2.60.40.10">
    <property type="entry name" value="Immunoglobulins"/>
    <property type="match status" value="1"/>
</dbReference>
<name>A0A0G4MEI7_VERLO</name>
<dbReference type="SUPFAM" id="SSF51445">
    <property type="entry name" value="(Trans)glycosidases"/>
    <property type="match status" value="1"/>
</dbReference>
<feature type="chain" id="PRO_5002567095" description="beta-glucosidase" evidence="11">
    <location>
        <begin position="21"/>
        <end position="883"/>
    </location>
</feature>
<dbReference type="Gene3D" id="3.20.20.300">
    <property type="entry name" value="Glycoside hydrolase, family 3, N-terminal domain"/>
    <property type="match status" value="1"/>
</dbReference>
<dbReference type="FunFam" id="3.40.50.1700:FF:000003">
    <property type="entry name" value="Probable beta-glucosidase"/>
    <property type="match status" value="1"/>
</dbReference>
<dbReference type="Proteomes" id="UP000044602">
    <property type="component" value="Unassembled WGS sequence"/>
</dbReference>
<organism evidence="13 14">
    <name type="scientific">Verticillium longisporum</name>
    <name type="common">Verticillium dahliae var. longisporum</name>
    <dbReference type="NCBI Taxonomy" id="100787"/>
    <lineage>
        <taxon>Eukaryota</taxon>
        <taxon>Fungi</taxon>
        <taxon>Dikarya</taxon>
        <taxon>Ascomycota</taxon>
        <taxon>Pezizomycotina</taxon>
        <taxon>Sordariomycetes</taxon>
        <taxon>Hypocreomycetidae</taxon>
        <taxon>Glomerellales</taxon>
        <taxon>Plectosphaerellaceae</taxon>
        <taxon>Verticillium</taxon>
    </lineage>
</organism>